<sequence length="319" mass="33346">MKLAAAAGTTLLTPLLLLAPSASSSSPTPGVAGAPTAQARRDIPPDYLRWYMDAAQTCPGLSWATLAAIGKTESDHGRSTEPGVHSGENHAGAGGPMQFLAPTFATYATDGDGDGHTDRYNPADAIHTAAHYLCANGAGKGGTHLRAAIYAYNHSNTYVTGVLALAAKYAAPTATTRGQTAVRAALHWLGTPYSWGGGNTSGPTRGIAKGAGTIGFDCSALTQYAWARAGIHLDRIAADQYRDGPHIPRDQLAPGDLLFFAHDTTNPATIHHVALYLGNGRIIHAPQTGDVIRISTFTGNPYREHQYIGAVRPSTPTKT</sequence>
<dbReference type="PANTHER" id="PTHR47359:SF3">
    <property type="entry name" value="NLP_P60 DOMAIN-CONTAINING PROTEIN-RELATED"/>
    <property type="match status" value="1"/>
</dbReference>
<dbReference type="CDD" id="cd13399">
    <property type="entry name" value="Slt35-like"/>
    <property type="match status" value="1"/>
</dbReference>
<dbReference type="PANTHER" id="PTHR47359">
    <property type="entry name" value="PEPTIDOGLYCAN DL-ENDOPEPTIDASE CWLO"/>
    <property type="match status" value="1"/>
</dbReference>
<dbReference type="Proteomes" id="UP000282674">
    <property type="component" value="Unassembled WGS sequence"/>
</dbReference>
<gene>
    <name evidence="8" type="ORF">EBO15_14615</name>
</gene>
<evidence type="ECO:0000256" key="1">
    <source>
        <dbReference type="ARBA" id="ARBA00007074"/>
    </source>
</evidence>
<dbReference type="SUPFAM" id="SSF53955">
    <property type="entry name" value="Lysozyme-like"/>
    <property type="match status" value="1"/>
</dbReference>
<dbReference type="InterPro" id="IPR000064">
    <property type="entry name" value="NLP_P60_dom"/>
</dbReference>
<feature type="region of interest" description="Disordered" evidence="5">
    <location>
        <begin position="72"/>
        <end position="91"/>
    </location>
</feature>
<dbReference type="SUPFAM" id="SSF54001">
    <property type="entry name" value="Cysteine proteinases"/>
    <property type="match status" value="1"/>
</dbReference>
<evidence type="ECO:0000256" key="3">
    <source>
        <dbReference type="ARBA" id="ARBA00022801"/>
    </source>
</evidence>
<protein>
    <submittedName>
        <fullName evidence="8">Hydrolase Nlp/P60</fullName>
    </submittedName>
</protein>
<comment type="similarity">
    <text evidence="1">Belongs to the peptidase C40 family.</text>
</comment>
<keyword evidence="4" id="KW-0788">Thiol protease</keyword>
<dbReference type="Gene3D" id="3.90.1720.10">
    <property type="entry name" value="endopeptidase domain like (from Nostoc punctiforme)"/>
    <property type="match status" value="1"/>
</dbReference>
<dbReference type="OrthoDB" id="5244330at2"/>
<organism evidence="8 9">
    <name type="scientific">Actinomadura harenae</name>
    <dbReference type="NCBI Taxonomy" id="2483351"/>
    <lineage>
        <taxon>Bacteria</taxon>
        <taxon>Bacillati</taxon>
        <taxon>Actinomycetota</taxon>
        <taxon>Actinomycetes</taxon>
        <taxon>Streptosporangiales</taxon>
        <taxon>Thermomonosporaceae</taxon>
        <taxon>Actinomadura</taxon>
    </lineage>
</organism>
<evidence type="ECO:0000259" key="7">
    <source>
        <dbReference type="PROSITE" id="PS51935"/>
    </source>
</evidence>
<dbReference type="GO" id="GO:0008234">
    <property type="term" value="F:cysteine-type peptidase activity"/>
    <property type="evidence" value="ECO:0007669"/>
    <property type="project" value="UniProtKB-KW"/>
</dbReference>
<dbReference type="Gene3D" id="1.10.530.10">
    <property type="match status" value="1"/>
</dbReference>
<feature type="chain" id="PRO_5039582498" evidence="6">
    <location>
        <begin position="25"/>
        <end position="319"/>
    </location>
</feature>
<evidence type="ECO:0000313" key="8">
    <source>
        <dbReference type="EMBL" id="RMI43983.1"/>
    </source>
</evidence>
<accession>A0A3M2M586</accession>
<evidence type="ECO:0000256" key="4">
    <source>
        <dbReference type="ARBA" id="ARBA00022807"/>
    </source>
</evidence>
<keyword evidence="6" id="KW-0732">Signal</keyword>
<proteinExistence type="inferred from homology"/>
<dbReference type="InterPro" id="IPR031304">
    <property type="entry name" value="SLT_2"/>
</dbReference>
<feature type="signal peptide" evidence="6">
    <location>
        <begin position="1"/>
        <end position="24"/>
    </location>
</feature>
<dbReference type="GO" id="GO:0006508">
    <property type="term" value="P:proteolysis"/>
    <property type="evidence" value="ECO:0007669"/>
    <property type="project" value="UniProtKB-KW"/>
</dbReference>
<name>A0A3M2M586_9ACTN</name>
<keyword evidence="2" id="KW-0645">Protease</keyword>
<evidence type="ECO:0000313" key="9">
    <source>
        <dbReference type="Proteomes" id="UP000282674"/>
    </source>
</evidence>
<dbReference type="Pfam" id="PF13406">
    <property type="entry name" value="SLT_2"/>
    <property type="match status" value="1"/>
</dbReference>
<dbReference type="EMBL" id="RFFG01000022">
    <property type="protein sequence ID" value="RMI43983.1"/>
    <property type="molecule type" value="Genomic_DNA"/>
</dbReference>
<dbReference type="PROSITE" id="PS51935">
    <property type="entry name" value="NLPC_P60"/>
    <property type="match status" value="1"/>
</dbReference>
<feature type="domain" description="NlpC/P60" evidence="7">
    <location>
        <begin position="175"/>
        <end position="314"/>
    </location>
</feature>
<dbReference type="InterPro" id="IPR051794">
    <property type="entry name" value="PG_Endopeptidase_C40"/>
</dbReference>
<dbReference type="InterPro" id="IPR038765">
    <property type="entry name" value="Papain-like_cys_pep_sf"/>
</dbReference>
<dbReference type="InterPro" id="IPR023346">
    <property type="entry name" value="Lysozyme-like_dom_sf"/>
</dbReference>
<reference evidence="8 9" key="1">
    <citation type="submission" date="2018-10" db="EMBL/GenBank/DDBJ databases">
        <title>Isolation from soil.</title>
        <authorList>
            <person name="Hu J."/>
        </authorList>
    </citation>
    <scope>NUCLEOTIDE SEQUENCE [LARGE SCALE GENOMIC DNA]</scope>
    <source>
        <strain evidence="8 9">NEAU-Ht49</strain>
    </source>
</reference>
<keyword evidence="3 8" id="KW-0378">Hydrolase</keyword>
<dbReference type="AlphaFoldDB" id="A0A3M2M586"/>
<evidence type="ECO:0000256" key="5">
    <source>
        <dbReference type="SAM" id="MobiDB-lite"/>
    </source>
</evidence>
<comment type="caution">
    <text evidence="8">The sequence shown here is derived from an EMBL/GenBank/DDBJ whole genome shotgun (WGS) entry which is preliminary data.</text>
</comment>
<evidence type="ECO:0000256" key="2">
    <source>
        <dbReference type="ARBA" id="ARBA00022670"/>
    </source>
</evidence>
<dbReference type="Pfam" id="PF00877">
    <property type="entry name" value="NLPC_P60"/>
    <property type="match status" value="1"/>
</dbReference>
<evidence type="ECO:0000256" key="6">
    <source>
        <dbReference type="SAM" id="SignalP"/>
    </source>
</evidence>
<keyword evidence="9" id="KW-1185">Reference proteome</keyword>
<dbReference type="Gene3D" id="1.10.8.350">
    <property type="entry name" value="Bacterial muramidase"/>
    <property type="match status" value="1"/>
</dbReference>